<name>A0A4U1IDH5_9BURK</name>
<evidence type="ECO:0000313" key="1">
    <source>
        <dbReference type="EMBL" id="TKC91617.1"/>
    </source>
</evidence>
<dbReference type="EMBL" id="SWJE01000002">
    <property type="protein sequence ID" value="TKC91617.1"/>
    <property type="molecule type" value="Genomic_DNA"/>
</dbReference>
<protein>
    <submittedName>
        <fullName evidence="1">Uncharacterized protein</fullName>
    </submittedName>
</protein>
<sequence length="103" mass="10961">MEMLARVTIRGAKYFVGNIDGKDMDSAAIFVDVDLRGETASGVCTNEVKVEKSEIVKSILHTPMPFVAEVTMIQTTNGKSGGDRSLVTSIKPIALESKSAKGA</sequence>
<organism evidence="1 2">
    <name type="scientific">Trinickia terrae</name>
    <dbReference type="NCBI Taxonomy" id="2571161"/>
    <lineage>
        <taxon>Bacteria</taxon>
        <taxon>Pseudomonadati</taxon>
        <taxon>Pseudomonadota</taxon>
        <taxon>Betaproteobacteria</taxon>
        <taxon>Burkholderiales</taxon>
        <taxon>Burkholderiaceae</taxon>
        <taxon>Trinickia</taxon>
    </lineage>
</organism>
<dbReference type="OrthoDB" id="6710339at2"/>
<keyword evidence="2" id="KW-1185">Reference proteome</keyword>
<evidence type="ECO:0000313" key="2">
    <source>
        <dbReference type="Proteomes" id="UP000305539"/>
    </source>
</evidence>
<reference evidence="1 2" key="1">
    <citation type="submission" date="2019-04" db="EMBL/GenBank/DDBJ databases">
        <title>Trinickia sp. 7GSK02, isolated from subtropical forest soil.</title>
        <authorList>
            <person name="Gao Z.-H."/>
            <person name="Qiu L.-H."/>
        </authorList>
    </citation>
    <scope>NUCLEOTIDE SEQUENCE [LARGE SCALE GENOMIC DNA]</scope>
    <source>
        <strain evidence="1 2">7GSK02</strain>
    </source>
</reference>
<gene>
    <name evidence="1" type="ORF">FAZ69_03995</name>
</gene>
<accession>A0A4U1IDH5</accession>
<dbReference type="AlphaFoldDB" id="A0A4U1IDH5"/>
<dbReference type="Proteomes" id="UP000305539">
    <property type="component" value="Unassembled WGS sequence"/>
</dbReference>
<proteinExistence type="predicted"/>
<comment type="caution">
    <text evidence="1">The sequence shown here is derived from an EMBL/GenBank/DDBJ whole genome shotgun (WGS) entry which is preliminary data.</text>
</comment>